<evidence type="ECO:0000313" key="3">
    <source>
        <dbReference type="EMBL" id="EAT16004.1"/>
    </source>
</evidence>
<reference evidence="3" key="2">
    <citation type="submission" date="2006-05" db="EMBL/GenBank/DDBJ databases">
        <title>Sequencing of the draft genome and assembly of Desulfuromonas acetoxidans DSM 684.</title>
        <authorList>
            <consortium name="US DOE Joint Genome Institute (JGI-PGF)"/>
            <person name="Copeland A."/>
            <person name="Lucas S."/>
            <person name="Lapidus A."/>
            <person name="Barry K."/>
            <person name="Detter J.C."/>
            <person name="Glavina del Rio T."/>
            <person name="Hammon N."/>
            <person name="Israni S."/>
            <person name="Dalin E."/>
            <person name="Tice H."/>
            <person name="Bruce D."/>
            <person name="Pitluck S."/>
            <person name="Richardson P."/>
        </authorList>
    </citation>
    <scope>NUCLEOTIDE SEQUENCE [LARGE SCALE GENOMIC DNA]</scope>
    <source>
        <strain evidence="3">DSM 684</strain>
    </source>
</reference>
<proteinExistence type="predicted"/>
<gene>
    <name evidence="3" type="ORF">Dace_2304</name>
</gene>
<dbReference type="InterPro" id="IPR021309">
    <property type="entry name" value="YgaP-like_TM"/>
</dbReference>
<organism evidence="3 4">
    <name type="scientific">Desulfuromonas acetoxidans (strain DSM 684 / 11070)</name>
    <dbReference type="NCBI Taxonomy" id="281689"/>
    <lineage>
        <taxon>Bacteria</taxon>
        <taxon>Pseudomonadati</taxon>
        <taxon>Thermodesulfobacteriota</taxon>
        <taxon>Desulfuromonadia</taxon>
        <taxon>Desulfuromonadales</taxon>
        <taxon>Desulfuromonadaceae</taxon>
        <taxon>Desulfuromonas</taxon>
    </lineage>
</organism>
<reference evidence="3" key="1">
    <citation type="submission" date="2006-05" db="EMBL/GenBank/DDBJ databases">
        <title>Annotation of the draft genome assembly of Desulfuromonas acetoxidans DSM 684.</title>
        <authorList>
            <consortium name="US DOE Joint Genome Institute (JGI-ORNL)"/>
            <person name="Larimer F."/>
            <person name="Land M."/>
            <person name="Hauser L."/>
        </authorList>
    </citation>
    <scope>NUCLEOTIDE SEQUENCE [LARGE SCALE GENOMIC DNA]</scope>
    <source>
        <strain evidence="3">DSM 684</strain>
    </source>
</reference>
<dbReference type="Pfam" id="PF11127">
    <property type="entry name" value="YgaP-like_TM"/>
    <property type="match status" value="1"/>
</dbReference>
<evidence type="ECO:0000313" key="4">
    <source>
        <dbReference type="Proteomes" id="UP000005695"/>
    </source>
</evidence>
<dbReference type="Gene3D" id="6.10.140.1340">
    <property type="match status" value="1"/>
</dbReference>
<evidence type="ECO:0000259" key="2">
    <source>
        <dbReference type="Pfam" id="PF11127"/>
    </source>
</evidence>
<protein>
    <recommendedName>
        <fullName evidence="2">Inner membrane protein YgaP-like transmembrane domain-containing protein</fullName>
    </recommendedName>
</protein>
<dbReference type="EMBL" id="AAEW02000007">
    <property type="protein sequence ID" value="EAT16004.1"/>
    <property type="molecule type" value="Genomic_DNA"/>
</dbReference>
<comment type="caution">
    <text evidence="3">The sequence shown here is derived from an EMBL/GenBank/DDBJ whole genome shotgun (WGS) entry which is preliminary data.</text>
</comment>
<dbReference type="Proteomes" id="UP000005695">
    <property type="component" value="Unassembled WGS sequence"/>
</dbReference>
<name>Q1K0D7_DESA6</name>
<keyword evidence="4" id="KW-1185">Reference proteome</keyword>
<keyword evidence="1" id="KW-0472">Membrane</keyword>
<keyword evidence="1" id="KW-0812">Transmembrane</keyword>
<keyword evidence="1" id="KW-1133">Transmembrane helix</keyword>
<accession>Q1K0D7</accession>
<feature type="transmembrane region" description="Helical" evidence="1">
    <location>
        <begin position="30"/>
        <end position="52"/>
    </location>
</feature>
<feature type="transmembrane region" description="Helical" evidence="1">
    <location>
        <begin position="7"/>
        <end position="24"/>
    </location>
</feature>
<sequence length="67" mass="7525">MTIDRMLIRVAGFMVFFSVLLAVFHNLHWLWFTGFVGANLVQASFTGFCPLVKILKKIGMKSGAAFE</sequence>
<dbReference type="AlphaFoldDB" id="Q1K0D7"/>
<evidence type="ECO:0000256" key="1">
    <source>
        <dbReference type="SAM" id="Phobius"/>
    </source>
</evidence>
<feature type="domain" description="Inner membrane protein YgaP-like transmembrane" evidence="2">
    <location>
        <begin position="2"/>
        <end position="56"/>
    </location>
</feature>
<dbReference type="RefSeq" id="WP_005999867.1">
    <property type="nucleotide sequence ID" value="NZ_AAEW02000007.1"/>
</dbReference>
<dbReference type="OrthoDB" id="9799383at2"/>